<dbReference type="PANTHER" id="PTHR30250:SF11">
    <property type="entry name" value="O-ANTIGEN TRANSPORTER-RELATED"/>
    <property type="match status" value="1"/>
</dbReference>
<evidence type="ECO:0000256" key="1">
    <source>
        <dbReference type="ARBA" id="ARBA00004651"/>
    </source>
</evidence>
<evidence type="ECO:0000256" key="5">
    <source>
        <dbReference type="ARBA" id="ARBA00023136"/>
    </source>
</evidence>
<dbReference type="InterPro" id="IPR050833">
    <property type="entry name" value="Poly_Biosynth_Transport"/>
</dbReference>
<proteinExistence type="predicted"/>
<feature type="transmembrane region" description="Helical" evidence="6">
    <location>
        <begin position="45"/>
        <end position="64"/>
    </location>
</feature>
<dbReference type="AlphaFoldDB" id="A0A1I6Y4E6"/>
<keyword evidence="2" id="KW-1003">Cell membrane</keyword>
<feature type="transmembrane region" description="Helical" evidence="6">
    <location>
        <begin position="387"/>
        <end position="412"/>
    </location>
</feature>
<feature type="transmembrane region" description="Helical" evidence="6">
    <location>
        <begin position="21"/>
        <end position="39"/>
    </location>
</feature>
<dbReference type="InterPro" id="IPR002797">
    <property type="entry name" value="Polysacc_synth"/>
</dbReference>
<feature type="transmembrane region" description="Helical" evidence="6">
    <location>
        <begin position="174"/>
        <end position="198"/>
    </location>
</feature>
<dbReference type="STRING" id="305507.SAMN04489724_0824"/>
<feature type="transmembrane region" description="Helical" evidence="6">
    <location>
        <begin position="361"/>
        <end position="381"/>
    </location>
</feature>
<feature type="transmembrane region" description="Helical" evidence="6">
    <location>
        <begin position="330"/>
        <end position="349"/>
    </location>
</feature>
<keyword evidence="3 6" id="KW-0812">Transmembrane</keyword>
<reference evidence="8" key="1">
    <citation type="submission" date="2016-10" db="EMBL/GenBank/DDBJ databases">
        <authorList>
            <person name="Varghese N."/>
            <person name="Submissions S."/>
        </authorList>
    </citation>
    <scope>NUCLEOTIDE SEQUENCE [LARGE SCALE GENOMIC DNA]</scope>
    <source>
        <strain evidence="8">DSM 23445</strain>
    </source>
</reference>
<comment type="subcellular location">
    <subcellularLocation>
        <location evidence="1">Cell membrane</location>
        <topology evidence="1">Multi-pass membrane protein</topology>
    </subcellularLocation>
</comment>
<feature type="transmembrane region" description="Helical" evidence="6">
    <location>
        <begin position="292"/>
        <end position="318"/>
    </location>
</feature>
<feature type="transmembrane region" description="Helical" evidence="6">
    <location>
        <begin position="85"/>
        <end position="110"/>
    </location>
</feature>
<evidence type="ECO:0000313" key="7">
    <source>
        <dbReference type="EMBL" id="SFT45439.1"/>
    </source>
</evidence>
<protein>
    <submittedName>
        <fullName evidence="7">Membrane protein involved in the export of O-antigen and teichoic acid</fullName>
    </submittedName>
</protein>
<dbReference type="Pfam" id="PF01943">
    <property type="entry name" value="Polysacc_synt"/>
    <property type="match status" value="1"/>
</dbReference>
<dbReference type="PANTHER" id="PTHR30250">
    <property type="entry name" value="PST FAMILY PREDICTED COLANIC ACID TRANSPORTER"/>
    <property type="match status" value="1"/>
</dbReference>
<dbReference type="RefSeq" id="WP_139235831.1">
    <property type="nucleotide sequence ID" value="NZ_FPBF01000001.1"/>
</dbReference>
<keyword evidence="4 6" id="KW-1133">Transmembrane helix</keyword>
<dbReference type="EMBL" id="FPBF01000001">
    <property type="protein sequence ID" value="SFT45439.1"/>
    <property type="molecule type" value="Genomic_DNA"/>
</dbReference>
<evidence type="ECO:0000256" key="4">
    <source>
        <dbReference type="ARBA" id="ARBA00022989"/>
    </source>
</evidence>
<keyword evidence="8" id="KW-1185">Reference proteome</keyword>
<dbReference type="Proteomes" id="UP000199673">
    <property type="component" value="Unassembled WGS sequence"/>
</dbReference>
<dbReference type="GO" id="GO:0005886">
    <property type="term" value="C:plasma membrane"/>
    <property type="evidence" value="ECO:0007669"/>
    <property type="project" value="UniProtKB-SubCell"/>
</dbReference>
<evidence type="ECO:0000256" key="3">
    <source>
        <dbReference type="ARBA" id="ARBA00022692"/>
    </source>
</evidence>
<evidence type="ECO:0000256" key="6">
    <source>
        <dbReference type="SAM" id="Phobius"/>
    </source>
</evidence>
<accession>A0A1I6Y4E6</accession>
<evidence type="ECO:0000256" key="2">
    <source>
        <dbReference type="ARBA" id="ARBA00022475"/>
    </source>
</evidence>
<evidence type="ECO:0000313" key="8">
    <source>
        <dbReference type="Proteomes" id="UP000199673"/>
    </source>
</evidence>
<sequence>MEESYKVYGLKNILKFSSLSYFQAIISFVVSFLLARSLGPESYGHYTLGLVFANTLLVVMQYGTEKTIVRDLIQIGRPSETLSSAFIIWLVIASLGLLAIAIYLFLFSIFTTEASIIILLCAFSGCIQGLSFAGWFDFKGKMSLHAFYAVIGRLLFLFFILLTIWNVHDENRSILFVVIALVVSRLIVFCIEFKYVIYNIQFNIKLLLNEVNRILRDNCWVWYASIGNLCMTQFNQIILQKISGPKQLAYYGIAFQIITLVRLMQSQVLRLVTPNIASITKERNGNDIFRSLVKFTAFSFTLSVLIVIPLYFLTPYIIYNFLGDEYIDAIPILNVLYVWISIYGVALINNQFLLSMRKEKVFFKITLLFGLFSLVFSFFLIRELEAIGAAISLLISHFLSIFCQFIVVLLSLRKENQNV</sequence>
<feature type="transmembrane region" description="Helical" evidence="6">
    <location>
        <begin position="147"/>
        <end position="168"/>
    </location>
</feature>
<keyword evidence="5 6" id="KW-0472">Membrane</keyword>
<name>A0A1I6Y4E6_9BACT</name>
<gene>
    <name evidence="7" type="ORF">SAMN04489724_0824</name>
</gene>
<feature type="transmembrane region" description="Helical" evidence="6">
    <location>
        <begin position="116"/>
        <end position="135"/>
    </location>
</feature>
<organism evidence="7 8">
    <name type="scientific">Algoriphagus locisalis</name>
    <dbReference type="NCBI Taxonomy" id="305507"/>
    <lineage>
        <taxon>Bacteria</taxon>
        <taxon>Pseudomonadati</taxon>
        <taxon>Bacteroidota</taxon>
        <taxon>Cytophagia</taxon>
        <taxon>Cytophagales</taxon>
        <taxon>Cyclobacteriaceae</taxon>
        <taxon>Algoriphagus</taxon>
    </lineage>
</organism>
<dbReference type="OrthoDB" id="9770347at2"/>